<feature type="region of interest" description="Disordered" evidence="20">
    <location>
        <begin position="1"/>
        <end position="44"/>
    </location>
</feature>
<keyword evidence="13" id="KW-0325">Glycoprotein</keyword>
<keyword evidence="6 21" id="KW-0812">Transmembrane</keyword>
<evidence type="ECO:0000256" key="3">
    <source>
        <dbReference type="ARBA" id="ARBA00020024"/>
    </source>
</evidence>
<dbReference type="Proteomes" id="UP000515202">
    <property type="component" value="Unplaced"/>
</dbReference>
<evidence type="ECO:0000256" key="5">
    <source>
        <dbReference type="ARBA" id="ARBA00022475"/>
    </source>
</evidence>
<dbReference type="AlphaFoldDB" id="A0A6P3S4H1"/>
<keyword evidence="7" id="KW-0769">Symport</keyword>
<keyword evidence="5" id="KW-1003">Cell membrane</keyword>
<evidence type="ECO:0000256" key="20">
    <source>
        <dbReference type="SAM" id="MobiDB-lite"/>
    </source>
</evidence>
<feature type="transmembrane region" description="Helical" evidence="21">
    <location>
        <begin position="94"/>
        <end position="115"/>
    </location>
</feature>
<dbReference type="GO" id="GO:0005436">
    <property type="term" value="F:sodium:phosphate symporter activity"/>
    <property type="evidence" value="ECO:0007669"/>
    <property type="project" value="InterPro"/>
</dbReference>
<dbReference type="GO" id="GO:0005903">
    <property type="term" value="C:brush border"/>
    <property type="evidence" value="ECO:0007669"/>
    <property type="project" value="TreeGrafter"/>
</dbReference>
<keyword evidence="14" id="KW-0739">Sodium transport</keyword>
<dbReference type="RefSeq" id="XP_011385061.1">
    <property type="nucleotide sequence ID" value="XM_011386759.2"/>
</dbReference>
<evidence type="ECO:0000256" key="7">
    <source>
        <dbReference type="ARBA" id="ARBA00022847"/>
    </source>
</evidence>
<dbReference type="GO" id="GO:0031982">
    <property type="term" value="C:vesicle"/>
    <property type="evidence" value="ECO:0007669"/>
    <property type="project" value="TreeGrafter"/>
</dbReference>
<evidence type="ECO:0000256" key="8">
    <source>
        <dbReference type="ARBA" id="ARBA00022989"/>
    </source>
</evidence>
<evidence type="ECO:0000256" key="12">
    <source>
        <dbReference type="ARBA" id="ARBA00023157"/>
    </source>
</evidence>
<keyword evidence="8 21" id="KW-1133">Transmembrane helix</keyword>
<comment type="function">
    <text evidence="19">Involved in actively transporting phosphate into cells via Na(+) cotransport.</text>
</comment>
<protein>
    <recommendedName>
        <fullName evidence="3">Sodium-dependent phosphate transport protein 2B</fullName>
    </recommendedName>
    <alternativeName>
        <fullName evidence="17">Na(+)-dependent phosphate cotransporter 2B</fullName>
    </alternativeName>
    <alternativeName>
        <fullName evidence="15">Sodium/phosphate cotransporter 2B</fullName>
    </alternativeName>
    <alternativeName>
        <fullName evidence="16">Solute carrier family 34 member 2</fullName>
    </alternativeName>
</protein>
<name>A0A6P3S4H1_PTEVA</name>
<gene>
    <name evidence="23" type="primary">LOC105310603</name>
</gene>
<evidence type="ECO:0000256" key="9">
    <source>
        <dbReference type="ARBA" id="ARBA00023053"/>
    </source>
</evidence>
<dbReference type="KEGG" id="pvp:105310603"/>
<evidence type="ECO:0000256" key="6">
    <source>
        <dbReference type="ARBA" id="ARBA00022692"/>
    </source>
</evidence>
<evidence type="ECO:0000256" key="10">
    <source>
        <dbReference type="ARBA" id="ARBA00023065"/>
    </source>
</evidence>
<sequence>MAPWPELENAQHNPDKYIEGATSQQSTTATKEKETDKNDTETSVTKIGLLPSRSTVALIEEPKAEPTEVEDPWDLPELKKKGIKWSERDTKGKLLCVFQGIGKFILLLGFLYLFVCSLDILSSAFQLVGEKGKMAFAGATVHDFFNWLSVLVLLPVEAATGYLEILTNLILESFHFKSGEDAPAFLKVITDPVTKQIIQ</sequence>
<evidence type="ECO:0000256" key="16">
    <source>
        <dbReference type="ARBA" id="ARBA00029768"/>
    </source>
</evidence>
<evidence type="ECO:0000256" key="17">
    <source>
        <dbReference type="ARBA" id="ARBA00031843"/>
    </source>
</evidence>
<feature type="compositionally biased region" description="Basic and acidic residues" evidence="20">
    <location>
        <begin position="30"/>
        <end position="40"/>
    </location>
</feature>
<dbReference type="OrthoDB" id="76259at2759"/>
<keyword evidence="12" id="KW-1015">Disulfide bond</keyword>
<keyword evidence="11 21" id="KW-0472">Membrane</keyword>
<evidence type="ECO:0000256" key="19">
    <source>
        <dbReference type="ARBA" id="ARBA00034091"/>
    </source>
</evidence>
<evidence type="ECO:0000256" key="14">
    <source>
        <dbReference type="ARBA" id="ARBA00023201"/>
    </source>
</evidence>
<proteinExistence type="inferred from homology"/>
<comment type="similarity">
    <text evidence="2">Belongs to the SLC34A transporter family.</text>
</comment>
<accession>A0A6P3S4H1</accession>
<reference evidence="23" key="1">
    <citation type="submission" date="2025-08" db="UniProtKB">
        <authorList>
            <consortium name="RefSeq"/>
        </authorList>
    </citation>
    <scope>IDENTIFICATION</scope>
    <source>
        <tissue evidence="23">Kidney</tissue>
    </source>
</reference>
<dbReference type="GO" id="GO:0030643">
    <property type="term" value="P:intracellular phosphate ion homeostasis"/>
    <property type="evidence" value="ECO:0007669"/>
    <property type="project" value="TreeGrafter"/>
</dbReference>
<keyword evidence="9" id="KW-0915">Sodium</keyword>
<evidence type="ECO:0000313" key="23">
    <source>
        <dbReference type="RefSeq" id="XP_011385061.1"/>
    </source>
</evidence>
<evidence type="ECO:0000256" key="18">
    <source>
        <dbReference type="ARBA" id="ARBA00034042"/>
    </source>
</evidence>
<dbReference type="PANTHER" id="PTHR10010:SF23">
    <property type="entry name" value="SODIUM-DEPENDENT PHOSPHATE TRANSPORT PROTEIN 2B"/>
    <property type="match status" value="1"/>
</dbReference>
<dbReference type="GO" id="GO:0016324">
    <property type="term" value="C:apical plasma membrane"/>
    <property type="evidence" value="ECO:0007669"/>
    <property type="project" value="UniProtKB-SubCell"/>
</dbReference>
<keyword evidence="4" id="KW-0813">Transport</keyword>
<evidence type="ECO:0000256" key="4">
    <source>
        <dbReference type="ARBA" id="ARBA00022448"/>
    </source>
</evidence>
<keyword evidence="10" id="KW-0406">Ion transport</keyword>
<comment type="catalytic activity">
    <reaction evidence="18">
        <text>3 Na(+)(out) + phosphate(out) = 3 Na(+)(in) + phosphate(in)</text>
        <dbReference type="Rhea" id="RHEA:71255"/>
        <dbReference type="ChEBI" id="CHEBI:29101"/>
        <dbReference type="ChEBI" id="CHEBI:43474"/>
    </reaction>
    <physiologicalReaction direction="left-to-right" evidence="18">
        <dbReference type="Rhea" id="RHEA:71256"/>
    </physiologicalReaction>
</comment>
<evidence type="ECO:0000313" key="22">
    <source>
        <dbReference type="Proteomes" id="UP000515202"/>
    </source>
</evidence>
<dbReference type="InterPro" id="IPR003841">
    <property type="entry name" value="Na/Pi_transpt"/>
</dbReference>
<evidence type="ECO:0000256" key="13">
    <source>
        <dbReference type="ARBA" id="ARBA00023180"/>
    </source>
</evidence>
<comment type="subcellular location">
    <subcellularLocation>
        <location evidence="1">Apical cell membrane</location>
        <topology evidence="1">Multi-pass membrane protein</topology>
    </subcellularLocation>
</comment>
<evidence type="ECO:0000256" key="2">
    <source>
        <dbReference type="ARBA" id="ARBA00005808"/>
    </source>
</evidence>
<evidence type="ECO:0000256" key="11">
    <source>
        <dbReference type="ARBA" id="ARBA00023136"/>
    </source>
</evidence>
<feature type="non-terminal residue" evidence="23">
    <location>
        <position position="199"/>
    </location>
</feature>
<evidence type="ECO:0000256" key="15">
    <source>
        <dbReference type="ARBA" id="ARBA00029612"/>
    </source>
</evidence>
<keyword evidence="22" id="KW-1185">Reference proteome</keyword>
<dbReference type="GO" id="GO:0044341">
    <property type="term" value="P:sodium-dependent phosphate transport"/>
    <property type="evidence" value="ECO:0007669"/>
    <property type="project" value="InterPro"/>
</dbReference>
<evidence type="ECO:0000256" key="1">
    <source>
        <dbReference type="ARBA" id="ARBA00004424"/>
    </source>
</evidence>
<organism evidence="22 23">
    <name type="scientific">Pteropus vampyrus</name>
    <name type="common">Large flying fox</name>
    <dbReference type="NCBI Taxonomy" id="132908"/>
    <lineage>
        <taxon>Eukaryota</taxon>
        <taxon>Metazoa</taxon>
        <taxon>Chordata</taxon>
        <taxon>Craniata</taxon>
        <taxon>Vertebrata</taxon>
        <taxon>Euteleostomi</taxon>
        <taxon>Mammalia</taxon>
        <taxon>Eutheria</taxon>
        <taxon>Laurasiatheria</taxon>
        <taxon>Chiroptera</taxon>
        <taxon>Yinpterochiroptera</taxon>
        <taxon>Pteropodoidea</taxon>
        <taxon>Pteropodidae</taxon>
        <taxon>Pteropodinae</taxon>
        <taxon>Pteropus</taxon>
    </lineage>
</organism>
<dbReference type="PANTHER" id="PTHR10010">
    <property type="entry name" value="SOLUTE CARRIER FAMILY 34 SODIUM PHOSPHATE , MEMBER 2-RELATED"/>
    <property type="match status" value="1"/>
</dbReference>
<dbReference type="GeneID" id="105310603"/>
<evidence type="ECO:0000256" key="21">
    <source>
        <dbReference type="SAM" id="Phobius"/>
    </source>
</evidence>